<dbReference type="Gene3D" id="1.10.30.10">
    <property type="entry name" value="High mobility group box domain"/>
    <property type="match status" value="1"/>
</dbReference>
<proteinExistence type="predicted"/>
<keyword evidence="1" id="KW-0238">DNA-binding</keyword>
<feature type="domain" description="HMG box" evidence="3">
    <location>
        <begin position="73"/>
        <end position="135"/>
    </location>
</feature>
<sequence>MPKAISSQKTLARHFNLQGIDSTNLQPIAMHNSSLPQNVEPQKQKLVSPPPTLILPFPPPINPEDLMKTSKLPSKPPNAFFIYRKVYTRELVAQNLRFKMTDVSPWVSISWKRETPEVKDKYKAIAKEVRQLYKQLKLNSSQQVEDTSSSVCDSTPSSGSSSPPLSDNQFLSSLFWMLPTNSNFIQLSDSHLSDSHLSDSHLSDSQLSDSYLSDSHLSDSFEFPTSPENFSLWHDDNIFQANMYESGNIDLSYEFIDLDYSQYLNEHLDVEQTLIQSEGLGCITPFE</sequence>
<evidence type="ECO:0000256" key="1">
    <source>
        <dbReference type="PROSITE-ProRule" id="PRU00267"/>
    </source>
</evidence>
<evidence type="ECO:0000256" key="2">
    <source>
        <dbReference type="SAM" id="MobiDB-lite"/>
    </source>
</evidence>
<dbReference type="InterPro" id="IPR009071">
    <property type="entry name" value="HMG_box_dom"/>
</dbReference>
<comment type="caution">
    <text evidence="4">The sequence shown here is derived from an EMBL/GenBank/DDBJ whole genome shotgun (WGS) entry which is preliminary data.</text>
</comment>
<feature type="DNA-binding region" description="HMG box" evidence="1">
    <location>
        <begin position="73"/>
        <end position="135"/>
    </location>
</feature>
<dbReference type="Pfam" id="PF00505">
    <property type="entry name" value="HMG_box"/>
    <property type="match status" value="1"/>
</dbReference>
<dbReference type="InterPro" id="IPR036910">
    <property type="entry name" value="HMG_box_dom_sf"/>
</dbReference>
<evidence type="ECO:0000313" key="4">
    <source>
        <dbReference type="EMBL" id="KAF0497398.1"/>
    </source>
</evidence>
<keyword evidence="5" id="KW-1185">Reference proteome</keyword>
<reference evidence="4 5" key="1">
    <citation type="journal article" date="2019" name="Environ. Microbiol.">
        <title>At the nexus of three kingdoms: the genome of the mycorrhizal fungus Gigaspora margarita provides insights into plant, endobacterial and fungal interactions.</title>
        <authorList>
            <person name="Venice F."/>
            <person name="Ghignone S."/>
            <person name="Salvioli di Fossalunga A."/>
            <person name="Amselem J."/>
            <person name="Novero M."/>
            <person name="Xianan X."/>
            <person name="Sedzielewska Toro K."/>
            <person name="Morin E."/>
            <person name="Lipzen A."/>
            <person name="Grigoriev I.V."/>
            <person name="Henrissat B."/>
            <person name="Martin F.M."/>
            <person name="Bonfante P."/>
        </authorList>
    </citation>
    <scope>NUCLEOTIDE SEQUENCE [LARGE SCALE GENOMIC DNA]</scope>
    <source>
        <strain evidence="4 5">BEG34</strain>
    </source>
</reference>
<name>A0A8H4EJI1_GIGMA</name>
<evidence type="ECO:0000259" key="3">
    <source>
        <dbReference type="PROSITE" id="PS50118"/>
    </source>
</evidence>
<organism evidence="4 5">
    <name type="scientific">Gigaspora margarita</name>
    <dbReference type="NCBI Taxonomy" id="4874"/>
    <lineage>
        <taxon>Eukaryota</taxon>
        <taxon>Fungi</taxon>
        <taxon>Fungi incertae sedis</taxon>
        <taxon>Mucoromycota</taxon>
        <taxon>Glomeromycotina</taxon>
        <taxon>Glomeromycetes</taxon>
        <taxon>Diversisporales</taxon>
        <taxon>Gigasporaceae</taxon>
        <taxon>Gigaspora</taxon>
    </lineage>
</organism>
<dbReference type="PROSITE" id="PS50118">
    <property type="entry name" value="HMG_BOX_2"/>
    <property type="match status" value="1"/>
</dbReference>
<keyword evidence="1" id="KW-0539">Nucleus</keyword>
<accession>A0A8H4EJI1</accession>
<feature type="region of interest" description="Disordered" evidence="2">
    <location>
        <begin position="144"/>
        <end position="165"/>
    </location>
</feature>
<dbReference type="GO" id="GO:0005634">
    <property type="term" value="C:nucleus"/>
    <property type="evidence" value="ECO:0007669"/>
    <property type="project" value="UniProtKB-UniRule"/>
</dbReference>
<dbReference type="AlphaFoldDB" id="A0A8H4EJI1"/>
<evidence type="ECO:0000313" key="5">
    <source>
        <dbReference type="Proteomes" id="UP000439903"/>
    </source>
</evidence>
<gene>
    <name evidence="4" type="ORF">F8M41_020695</name>
</gene>
<protein>
    <submittedName>
        <fullName evidence="4">MATA-HMG</fullName>
    </submittedName>
</protein>
<dbReference type="GO" id="GO:0003677">
    <property type="term" value="F:DNA binding"/>
    <property type="evidence" value="ECO:0007669"/>
    <property type="project" value="UniProtKB-UniRule"/>
</dbReference>
<dbReference type="Proteomes" id="UP000439903">
    <property type="component" value="Unassembled WGS sequence"/>
</dbReference>
<dbReference type="SMART" id="SM00398">
    <property type="entry name" value="HMG"/>
    <property type="match status" value="1"/>
</dbReference>
<dbReference type="OrthoDB" id="6247875at2759"/>
<feature type="compositionally biased region" description="Low complexity" evidence="2">
    <location>
        <begin position="148"/>
        <end position="165"/>
    </location>
</feature>
<dbReference type="EMBL" id="WTPW01000579">
    <property type="protein sequence ID" value="KAF0497398.1"/>
    <property type="molecule type" value="Genomic_DNA"/>
</dbReference>
<dbReference type="SUPFAM" id="SSF47095">
    <property type="entry name" value="HMG-box"/>
    <property type="match status" value="1"/>
</dbReference>